<dbReference type="Proteomes" id="UP000266673">
    <property type="component" value="Unassembled WGS sequence"/>
</dbReference>
<keyword evidence="2" id="KW-0472">Membrane</keyword>
<keyword evidence="5" id="KW-1185">Reference proteome</keyword>
<feature type="signal peptide" evidence="3">
    <location>
        <begin position="1"/>
        <end position="22"/>
    </location>
</feature>
<accession>A0A397VBT4</accession>
<evidence type="ECO:0000256" key="1">
    <source>
        <dbReference type="SAM" id="MobiDB-lite"/>
    </source>
</evidence>
<evidence type="ECO:0000256" key="3">
    <source>
        <dbReference type="SAM" id="SignalP"/>
    </source>
</evidence>
<evidence type="ECO:0000256" key="2">
    <source>
        <dbReference type="SAM" id="Phobius"/>
    </source>
</evidence>
<dbReference type="OrthoDB" id="2421589at2759"/>
<sequence>MTRFCTLKFLFVFFIIIIQIDAQQPSRPVITIYSTEIVQPTEPVAPHRTASSTPTYSSTSQQLSETSKVGIICAASLGAFILFIISVCTVRCIRRHRRHDRRNGTSSSKVDVNELPEENPTGHGDPRKSIRIGELNPNVWDNKMGPTLIHSQMQAEQIYPRPIYPMQPVPIYNQMQQEAGFQRQQRIGLEPIYNQIQPQYQDNILRIESEEGGLKEGSKNYGPTEEDILRMPSERESRIESKRLAQITSLGKDNSGESRQPYQTLTYPGNIEINTNLNGFQ</sequence>
<gene>
    <name evidence="4" type="ORF">C2G38_2142932</name>
</gene>
<proteinExistence type="predicted"/>
<dbReference type="EMBL" id="QKWP01000652">
    <property type="protein sequence ID" value="RIB16756.1"/>
    <property type="molecule type" value="Genomic_DNA"/>
</dbReference>
<name>A0A397VBT4_9GLOM</name>
<keyword evidence="3" id="KW-0732">Signal</keyword>
<feature type="chain" id="PRO_5017217323" evidence="3">
    <location>
        <begin position="23"/>
        <end position="281"/>
    </location>
</feature>
<feature type="region of interest" description="Disordered" evidence="1">
    <location>
        <begin position="99"/>
        <end position="132"/>
    </location>
</feature>
<protein>
    <submittedName>
        <fullName evidence="4">Uncharacterized protein</fullName>
    </submittedName>
</protein>
<evidence type="ECO:0000313" key="4">
    <source>
        <dbReference type="EMBL" id="RIB16756.1"/>
    </source>
</evidence>
<keyword evidence="2" id="KW-1133">Transmembrane helix</keyword>
<feature type="transmembrane region" description="Helical" evidence="2">
    <location>
        <begin position="69"/>
        <end position="93"/>
    </location>
</feature>
<keyword evidence="2" id="KW-0812">Transmembrane</keyword>
<reference evidence="4 5" key="1">
    <citation type="submission" date="2018-06" db="EMBL/GenBank/DDBJ databases">
        <title>Comparative genomics reveals the genomic features of Rhizophagus irregularis, R. cerebriforme, R. diaphanum and Gigaspora rosea, and their symbiotic lifestyle signature.</title>
        <authorList>
            <person name="Morin E."/>
            <person name="San Clemente H."/>
            <person name="Chen E.C.H."/>
            <person name="De La Providencia I."/>
            <person name="Hainaut M."/>
            <person name="Kuo A."/>
            <person name="Kohler A."/>
            <person name="Murat C."/>
            <person name="Tang N."/>
            <person name="Roy S."/>
            <person name="Loubradou J."/>
            <person name="Henrissat B."/>
            <person name="Grigoriev I.V."/>
            <person name="Corradi N."/>
            <person name="Roux C."/>
            <person name="Martin F.M."/>
        </authorList>
    </citation>
    <scope>NUCLEOTIDE SEQUENCE [LARGE SCALE GENOMIC DNA]</scope>
    <source>
        <strain evidence="4 5">DAOM 194757</strain>
    </source>
</reference>
<evidence type="ECO:0000313" key="5">
    <source>
        <dbReference type="Proteomes" id="UP000266673"/>
    </source>
</evidence>
<dbReference type="AlphaFoldDB" id="A0A397VBT4"/>
<comment type="caution">
    <text evidence="4">The sequence shown here is derived from an EMBL/GenBank/DDBJ whole genome shotgun (WGS) entry which is preliminary data.</text>
</comment>
<organism evidence="4 5">
    <name type="scientific">Gigaspora rosea</name>
    <dbReference type="NCBI Taxonomy" id="44941"/>
    <lineage>
        <taxon>Eukaryota</taxon>
        <taxon>Fungi</taxon>
        <taxon>Fungi incertae sedis</taxon>
        <taxon>Mucoromycota</taxon>
        <taxon>Glomeromycotina</taxon>
        <taxon>Glomeromycetes</taxon>
        <taxon>Diversisporales</taxon>
        <taxon>Gigasporaceae</taxon>
        <taxon>Gigaspora</taxon>
    </lineage>
</organism>